<sequence>MSIMQRYRKHPDQAITAIQLTLDTPGIHYQKWGSEQHCKPGDWLVENNGEVYSIDANTFSQTYRQVAPGRFIKTTPVWAEQATTAGSINTKEGVSHYQAGDYLVFNNPDRTDGYTISQATFLMMYEPDE</sequence>
<proteinExistence type="predicted"/>
<protein>
    <submittedName>
        <fullName evidence="1">Uncharacterized protein</fullName>
    </submittedName>
</protein>
<organism evidence="1 2">
    <name type="scientific">Sedimenticola selenatireducens</name>
    <dbReference type="NCBI Taxonomy" id="191960"/>
    <lineage>
        <taxon>Bacteria</taxon>
        <taxon>Pseudomonadati</taxon>
        <taxon>Pseudomonadota</taxon>
        <taxon>Gammaproteobacteria</taxon>
        <taxon>Chromatiales</taxon>
        <taxon>Sedimenticolaceae</taxon>
        <taxon>Sedimenticola</taxon>
    </lineage>
</organism>
<dbReference type="RefSeq" id="WP_144358062.1">
    <property type="nucleotide sequence ID" value="NZ_VMNH01000005.1"/>
</dbReference>
<dbReference type="Proteomes" id="UP000316649">
    <property type="component" value="Unassembled WGS sequence"/>
</dbReference>
<dbReference type="AlphaFoldDB" id="A0A557SHQ9"/>
<name>A0A557SHQ9_9GAMM</name>
<evidence type="ECO:0000313" key="1">
    <source>
        <dbReference type="EMBL" id="TVO76933.1"/>
    </source>
</evidence>
<keyword evidence="2" id="KW-1185">Reference proteome</keyword>
<gene>
    <name evidence="1" type="ORF">FHP88_05785</name>
</gene>
<reference evidence="1 2" key="1">
    <citation type="submission" date="2019-07" db="EMBL/GenBank/DDBJ databases">
        <title>The pathways for chlorine oxyanion respiration interact through the shared metabolite chlorate.</title>
        <authorList>
            <person name="Barnum T.P."/>
            <person name="Cheng Y."/>
            <person name="Hill K.A."/>
            <person name="Lucas L.N."/>
            <person name="Carlson H.K."/>
            <person name="Coates J.D."/>
        </authorList>
    </citation>
    <scope>NUCLEOTIDE SEQUENCE [LARGE SCALE GENOMIC DNA]</scope>
    <source>
        <strain evidence="1 2">BK-1</strain>
    </source>
</reference>
<accession>A0A557SHQ9</accession>
<comment type="caution">
    <text evidence="1">The sequence shown here is derived from an EMBL/GenBank/DDBJ whole genome shotgun (WGS) entry which is preliminary data.</text>
</comment>
<dbReference type="OrthoDB" id="9791874at2"/>
<evidence type="ECO:0000313" key="2">
    <source>
        <dbReference type="Proteomes" id="UP000316649"/>
    </source>
</evidence>
<dbReference type="EMBL" id="VMNH01000005">
    <property type="protein sequence ID" value="TVO76933.1"/>
    <property type="molecule type" value="Genomic_DNA"/>
</dbReference>